<gene>
    <name evidence="1" type="ORF">ACFPO9_21435</name>
</gene>
<dbReference type="RefSeq" id="WP_379774646.1">
    <property type="nucleotide sequence ID" value="NZ_JBHSMZ010000016.1"/>
</dbReference>
<accession>A0ABW0S2B2</accession>
<keyword evidence="2" id="KW-1185">Reference proteome</keyword>
<protein>
    <submittedName>
        <fullName evidence="1">Uncharacterized protein</fullName>
    </submittedName>
</protein>
<dbReference type="EMBL" id="JBHSMZ010000016">
    <property type="protein sequence ID" value="MFC5551089.1"/>
    <property type="molecule type" value="Genomic_DNA"/>
</dbReference>
<name>A0ABW0S2B2_9BURK</name>
<evidence type="ECO:0000313" key="1">
    <source>
        <dbReference type="EMBL" id="MFC5551089.1"/>
    </source>
</evidence>
<proteinExistence type="predicted"/>
<evidence type="ECO:0000313" key="2">
    <source>
        <dbReference type="Proteomes" id="UP001596086"/>
    </source>
</evidence>
<reference evidence="2" key="1">
    <citation type="journal article" date="2019" name="Int. J. Syst. Evol. Microbiol.">
        <title>The Global Catalogue of Microorganisms (GCM) 10K type strain sequencing project: providing services to taxonomists for standard genome sequencing and annotation.</title>
        <authorList>
            <consortium name="The Broad Institute Genomics Platform"/>
            <consortium name="The Broad Institute Genome Sequencing Center for Infectious Disease"/>
            <person name="Wu L."/>
            <person name="Ma J."/>
        </authorList>
    </citation>
    <scope>NUCLEOTIDE SEQUENCE [LARGE SCALE GENOMIC DNA]</scope>
    <source>
        <strain evidence="2">CGMCC 4.5798</strain>
    </source>
</reference>
<sequence length="190" mass="19385">MQFASIVVAAGIGLGCCALADAGSRSGEARADRIEADWTEAQSLRELPAGVQALLGVGLGEEGGIADRGDRFNASDVTGGGLPQRRFALGAVNGDTAVVAVEQGGRGYQVQTMEFRQVGATWEPVRCTVGIAAPRRSAELLENIAARKAAAPGACRLPGFHPEPEPAATAATTAVPAAAVQTRLKPRPGA</sequence>
<comment type="caution">
    <text evidence="1">The sequence shown here is derived from an EMBL/GenBank/DDBJ whole genome shotgun (WGS) entry which is preliminary data.</text>
</comment>
<dbReference type="Proteomes" id="UP001596086">
    <property type="component" value="Unassembled WGS sequence"/>
</dbReference>
<organism evidence="1 2">
    <name type="scientific">Massilia aerilata</name>
    <dbReference type="NCBI Taxonomy" id="453817"/>
    <lineage>
        <taxon>Bacteria</taxon>
        <taxon>Pseudomonadati</taxon>
        <taxon>Pseudomonadota</taxon>
        <taxon>Betaproteobacteria</taxon>
        <taxon>Burkholderiales</taxon>
        <taxon>Oxalobacteraceae</taxon>
        <taxon>Telluria group</taxon>
        <taxon>Massilia</taxon>
    </lineage>
</organism>